<evidence type="ECO:0000256" key="2">
    <source>
        <dbReference type="ARBA" id="ARBA00004651"/>
    </source>
</evidence>
<organism evidence="17">
    <name type="scientific">Paenibacillus sp. BIHB 4019</name>
    <dbReference type="NCBI Taxonomy" id="1870819"/>
    <lineage>
        <taxon>Bacteria</taxon>
        <taxon>Bacillati</taxon>
        <taxon>Bacillota</taxon>
        <taxon>Bacilli</taxon>
        <taxon>Bacillales</taxon>
        <taxon>Paenibacillaceae</taxon>
        <taxon>Paenibacillus</taxon>
    </lineage>
</organism>
<reference evidence="17" key="1">
    <citation type="submission" date="2016-08" db="EMBL/GenBank/DDBJ databases">
        <title>Complete Genome Seqeunce of Paenibacillus sp. BIHB 4019 from tea rhizoplane.</title>
        <authorList>
            <person name="Thakur R."/>
            <person name="Swarnkar M.K."/>
            <person name="Gulati A."/>
        </authorList>
    </citation>
    <scope>NUCLEOTIDE SEQUENCE [LARGE SCALE GENOMIC DNA]</scope>
    <source>
        <strain evidence="17">BIHB4019</strain>
    </source>
</reference>
<accession>A0A1B2DNN6</accession>
<keyword evidence="11 14" id="KW-1133">Transmembrane helix</keyword>
<feature type="domain" description="Histidine kinase" evidence="15">
    <location>
        <begin position="265"/>
        <end position="482"/>
    </location>
</feature>
<keyword evidence="7 14" id="KW-0812">Transmembrane</keyword>
<dbReference type="GO" id="GO:0000155">
    <property type="term" value="F:phosphorelay sensor kinase activity"/>
    <property type="evidence" value="ECO:0007669"/>
    <property type="project" value="InterPro"/>
</dbReference>
<dbReference type="RefSeq" id="WP_099520361.1">
    <property type="nucleotide sequence ID" value="NZ_CP016808.1"/>
</dbReference>
<dbReference type="CDD" id="cd00082">
    <property type="entry name" value="HisKA"/>
    <property type="match status" value="1"/>
</dbReference>
<dbReference type="EMBL" id="CP016808">
    <property type="protein sequence ID" value="ANY69329.1"/>
    <property type="molecule type" value="Genomic_DNA"/>
</dbReference>
<dbReference type="InterPro" id="IPR036097">
    <property type="entry name" value="HisK_dim/P_sf"/>
</dbReference>
<dbReference type="PRINTS" id="PR00344">
    <property type="entry name" value="BCTRLSENSOR"/>
</dbReference>
<keyword evidence="9 17" id="KW-0418">Kinase</keyword>
<dbReference type="SMART" id="SM00388">
    <property type="entry name" value="HisKA"/>
    <property type="match status" value="1"/>
</dbReference>
<dbReference type="AlphaFoldDB" id="A0A1B2DNN6"/>
<dbReference type="GO" id="GO:0005886">
    <property type="term" value="C:plasma membrane"/>
    <property type="evidence" value="ECO:0007669"/>
    <property type="project" value="UniProtKB-SubCell"/>
</dbReference>
<evidence type="ECO:0000256" key="12">
    <source>
        <dbReference type="ARBA" id="ARBA00023012"/>
    </source>
</evidence>
<dbReference type="SMART" id="SM00387">
    <property type="entry name" value="HATPase_c"/>
    <property type="match status" value="1"/>
</dbReference>
<gene>
    <name evidence="17" type="ORF">BBD42_24725</name>
</gene>
<evidence type="ECO:0000256" key="14">
    <source>
        <dbReference type="SAM" id="Phobius"/>
    </source>
</evidence>
<evidence type="ECO:0000256" key="13">
    <source>
        <dbReference type="ARBA" id="ARBA00023136"/>
    </source>
</evidence>
<dbReference type="PROSITE" id="PS50109">
    <property type="entry name" value="HIS_KIN"/>
    <property type="match status" value="1"/>
</dbReference>
<evidence type="ECO:0000256" key="11">
    <source>
        <dbReference type="ARBA" id="ARBA00022989"/>
    </source>
</evidence>
<dbReference type="CDD" id="cd00075">
    <property type="entry name" value="HATPase"/>
    <property type="match status" value="1"/>
</dbReference>
<dbReference type="Gene3D" id="1.10.287.130">
    <property type="match status" value="1"/>
</dbReference>
<evidence type="ECO:0000256" key="7">
    <source>
        <dbReference type="ARBA" id="ARBA00022692"/>
    </source>
</evidence>
<dbReference type="InterPro" id="IPR050398">
    <property type="entry name" value="HssS/ArlS-like"/>
</dbReference>
<dbReference type="PANTHER" id="PTHR45528">
    <property type="entry name" value="SENSOR HISTIDINE KINASE CPXA"/>
    <property type="match status" value="1"/>
</dbReference>
<evidence type="ECO:0000259" key="16">
    <source>
        <dbReference type="PROSITE" id="PS50885"/>
    </source>
</evidence>
<keyword evidence="12" id="KW-0902">Two-component regulatory system</keyword>
<dbReference type="Gene3D" id="6.10.340.10">
    <property type="match status" value="1"/>
</dbReference>
<dbReference type="InterPro" id="IPR003661">
    <property type="entry name" value="HisK_dim/P_dom"/>
</dbReference>
<evidence type="ECO:0000256" key="5">
    <source>
        <dbReference type="ARBA" id="ARBA00022553"/>
    </source>
</evidence>
<dbReference type="InterPro" id="IPR004358">
    <property type="entry name" value="Sig_transdc_His_kin-like_C"/>
</dbReference>
<dbReference type="InterPro" id="IPR036890">
    <property type="entry name" value="HATPase_C_sf"/>
</dbReference>
<name>A0A1B2DNN6_9BACL</name>
<evidence type="ECO:0000256" key="6">
    <source>
        <dbReference type="ARBA" id="ARBA00022679"/>
    </source>
</evidence>
<feature type="domain" description="HAMP" evidence="16">
    <location>
        <begin position="191"/>
        <end position="243"/>
    </location>
</feature>
<protein>
    <recommendedName>
        <fullName evidence="3">histidine kinase</fullName>
        <ecNumber evidence="3">2.7.13.3</ecNumber>
    </recommendedName>
</protein>
<keyword evidence="8" id="KW-0547">Nucleotide-binding</keyword>
<dbReference type="Pfam" id="PF00672">
    <property type="entry name" value="HAMP"/>
    <property type="match status" value="1"/>
</dbReference>
<dbReference type="GO" id="GO:0005524">
    <property type="term" value="F:ATP binding"/>
    <property type="evidence" value="ECO:0007669"/>
    <property type="project" value="UniProtKB-KW"/>
</dbReference>
<feature type="transmembrane region" description="Helical" evidence="14">
    <location>
        <begin position="171"/>
        <end position="189"/>
    </location>
</feature>
<dbReference type="SMART" id="SM00304">
    <property type="entry name" value="HAMP"/>
    <property type="match status" value="1"/>
</dbReference>
<keyword evidence="10" id="KW-0067">ATP-binding</keyword>
<keyword evidence="6" id="KW-0808">Transferase</keyword>
<evidence type="ECO:0000256" key="3">
    <source>
        <dbReference type="ARBA" id="ARBA00012438"/>
    </source>
</evidence>
<evidence type="ECO:0000313" key="17">
    <source>
        <dbReference type="EMBL" id="ANY69329.1"/>
    </source>
</evidence>
<dbReference type="Pfam" id="PF00512">
    <property type="entry name" value="HisKA"/>
    <property type="match status" value="1"/>
</dbReference>
<comment type="catalytic activity">
    <reaction evidence="1">
        <text>ATP + protein L-histidine = ADP + protein N-phospho-L-histidine.</text>
        <dbReference type="EC" id="2.7.13.3"/>
    </reaction>
</comment>
<dbReference type="PANTHER" id="PTHR45528:SF1">
    <property type="entry name" value="SENSOR HISTIDINE KINASE CPXA"/>
    <property type="match status" value="1"/>
</dbReference>
<comment type="subcellular location">
    <subcellularLocation>
        <location evidence="2">Cell membrane</location>
        <topology evidence="2">Multi-pass membrane protein</topology>
    </subcellularLocation>
</comment>
<keyword evidence="5" id="KW-0597">Phosphoprotein</keyword>
<dbReference type="Gene3D" id="3.30.565.10">
    <property type="entry name" value="Histidine kinase-like ATPase, C-terminal domain"/>
    <property type="match status" value="1"/>
</dbReference>
<dbReference type="SUPFAM" id="SSF55874">
    <property type="entry name" value="ATPase domain of HSP90 chaperone/DNA topoisomerase II/histidine kinase"/>
    <property type="match status" value="1"/>
</dbReference>
<proteinExistence type="predicted"/>
<evidence type="ECO:0000256" key="8">
    <source>
        <dbReference type="ARBA" id="ARBA00022741"/>
    </source>
</evidence>
<evidence type="ECO:0000256" key="10">
    <source>
        <dbReference type="ARBA" id="ARBA00022840"/>
    </source>
</evidence>
<dbReference type="SUPFAM" id="SSF47384">
    <property type="entry name" value="Homodimeric domain of signal transducing histidine kinase"/>
    <property type="match status" value="1"/>
</dbReference>
<dbReference type="EC" id="2.7.13.3" evidence="3"/>
<dbReference type="Pfam" id="PF02518">
    <property type="entry name" value="HATPase_c"/>
    <property type="match status" value="1"/>
</dbReference>
<keyword evidence="4" id="KW-1003">Cell membrane</keyword>
<keyword evidence="13 14" id="KW-0472">Membrane</keyword>
<evidence type="ECO:0000256" key="9">
    <source>
        <dbReference type="ARBA" id="ARBA00022777"/>
    </source>
</evidence>
<dbReference type="InterPro" id="IPR003594">
    <property type="entry name" value="HATPase_dom"/>
</dbReference>
<dbReference type="PROSITE" id="PS50885">
    <property type="entry name" value="HAMP"/>
    <property type="match status" value="1"/>
</dbReference>
<dbReference type="CDD" id="cd06225">
    <property type="entry name" value="HAMP"/>
    <property type="match status" value="1"/>
</dbReference>
<evidence type="ECO:0000256" key="1">
    <source>
        <dbReference type="ARBA" id="ARBA00000085"/>
    </source>
</evidence>
<evidence type="ECO:0000259" key="15">
    <source>
        <dbReference type="PROSITE" id="PS50109"/>
    </source>
</evidence>
<dbReference type="InterPro" id="IPR003660">
    <property type="entry name" value="HAMP_dom"/>
</dbReference>
<sequence length="483" mass="54022">MNWTIQLKMVALFSIIVFIGFSALLIISYRVTEDNMYQMIQDDMIDVKTNLDIAVDQYFLIHRKRMSATSLAAERFALAKEVGSVIGGSVILYRPDGKSFGNAADSLDPLLPDLASAVKQEVAYATYMGNEQAIASLSFPLKVNHSAIGILRYQRDYSELYQRNLRFQKTLQSFAAVVFVFIFIASVFISRTITKPIRELTVRSAEVAQGNLNGNIQIRTQDEIGELAASFTVMINRIREQIGVIERERDEVKQVQARSKIFFDNVTHELKTPLTTILGYAQILKENGFADQIFFDKGLNYIIKESQRLNGMVVDILELAVAESPDKVYRMAHVDLSALIREACEDMLIKARKYNIGIDSSIEGRLVLQGDRERLKEAFINVLDNSIKYGHVNSIIRVQAYKSQASIKVLIRDQGEGIRPEALKRVLEPFYRDSGTIKVEKGSAGLGLSIVKATIEYHGGTIGMSSRLQEGTLVTISLPEAGA</sequence>
<dbReference type="SUPFAM" id="SSF158472">
    <property type="entry name" value="HAMP domain-like"/>
    <property type="match status" value="1"/>
</dbReference>
<evidence type="ECO:0000256" key="4">
    <source>
        <dbReference type="ARBA" id="ARBA00022475"/>
    </source>
</evidence>
<dbReference type="InterPro" id="IPR005467">
    <property type="entry name" value="His_kinase_dom"/>
</dbReference>
<feature type="transmembrane region" description="Helical" evidence="14">
    <location>
        <begin position="12"/>
        <end position="31"/>
    </location>
</feature>